<evidence type="ECO:0000256" key="7">
    <source>
        <dbReference type="ARBA" id="ARBA00022989"/>
    </source>
</evidence>
<dbReference type="GO" id="GO:0015297">
    <property type="term" value="F:antiporter activity"/>
    <property type="evidence" value="ECO:0007669"/>
    <property type="project" value="InterPro"/>
</dbReference>
<sequence length="451" mass="48858">MVKNDPHILGNAPVGKLLTQYSLPAIVGMTLTSLYNIIDSIFIGHGVGALAISGLAITFPLMNLLIAFSTLVGVGGATISSIRLGQKDRKGAEEILGNVAVMCVVNAVVFGGITLLFLDDILRFFGASNDTLPYARDFMQVIVAGSPISYVMIGLNNVMRATGYPKKAMLSSMLTVGCNVVLAPIFIFLFDWGIRGAALATIASQFIGMIWVLAHFANKNSYVRFHRGCFHLRARIIKNVFGIGLSPFIMNVCACCVTIFINNRLLAYGDDYSIGAFGIINRVQMLFVMIVMGIAQGMQPITGYNFGAERFDRVKQTLKLGMVSATIVTSLGCFLGVVFPNVFVGAFTDDAALVEQSVLALQISVAMFPVVGSQIIICQFFQSIGKAWTAIFLSLSRQLLFLLPGLALLPPVMGINGVWSSMPVSDFLAEVVAVWMLVYQFRHRFGIEIAK</sequence>
<feature type="transmembrane region" description="Helical" evidence="10">
    <location>
        <begin position="421"/>
        <end position="441"/>
    </location>
</feature>
<evidence type="ECO:0000256" key="8">
    <source>
        <dbReference type="ARBA" id="ARBA00023136"/>
    </source>
</evidence>
<evidence type="ECO:0000256" key="10">
    <source>
        <dbReference type="SAM" id="Phobius"/>
    </source>
</evidence>
<dbReference type="CDD" id="cd13143">
    <property type="entry name" value="MATE_MepA_like"/>
    <property type="match status" value="1"/>
</dbReference>
<dbReference type="EMBL" id="JADIMC010000033">
    <property type="protein sequence ID" value="MBO8475873.1"/>
    <property type="molecule type" value="Genomic_DNA"/>
</dbReference>
<feature type="transmembrane region" description="Helical" evidence="10">
    <location>
        <begin position="388"/>
        <end position="409"/>
    </location>
</feature>
<dbReference type="Proteomes" id="UP000823598">
    <property type="component" value="Unassembled WGS sequence"/>
</dbReference>
<evidence type="ECO:0000256" key="2">
    <source>
        <dbReference type="ARBA" id="ARBA00008417"/>
    </source>
</evidence>
<feature type="transmembrane region" description="Helical" evidence="10">
    <location>
        <begin position="359"/>
        <end position="381"/>
    </location>
</feature>
<proteinExistence type="inferred from homology"/>
<dbReference type="GO" id="GO:0046677">
    <property type="term" value="P:response to antibiotic"/>
    <property type="evidence" value="ECO:0007669"/>
    <property type="project" value="UniProtKB-KW"/>
</dbReference>
<dbReference type="InterPro" id="IPR002528">
    <property type="entry name" value="MATE_fam"/>
</dbReference>
<reference evidence="11" key="2">
    <citation type="journal article" date="2021" name="PeerJ">
        <title>Extensive microbial diversity within the chicken gut microbiome revealed by metagenomics and culture.</title>
        <authorList>
            <person name="Gilroy R."/>
            <person name="Ravi A."/>
            <person name="Getino M."/>
            <person name="Pursley I."/>
            <person name="Horton D.L."/>
            <person name="Alikhan N.F."/>
            <person name="Baker D."/>
            <person name="Gharbi K."/>
            <person name="Hall N."/>
            <person name="Watson M."/>
            <person name="Adriaenssens E.M."/>
            <person name="Foster-Nyarko E."/>
            <person name="Jarju S."/>
            <person name="Secka A."/>
            <person name="Antonio M."/>
            <person name="Oren A."/>
            <person name="Chaudhuri R.R."/>
            <person name="La Ragione R."/>
            <person name="Hildebrand F."/>
            <person name="Pallen M.J."/>
        </authorList>
    </citation>
    <scope>NUCLEOTIDE SEQUENCE</scope>
    <source>
        <strain evidence="11">6919</strain>
    </source>
</reference>
<dbReference type="GO" id="GO:0042910">
    <property type="term" value="F:xenobiotic transmembrane transporter activity"/>
    <property type="evidence" value="ECO:0007669"/>
    <property type="project" value="InterPro"/>
</dbReference>
<comment type="similarity">
    <text evidence="2">Belongs to the multi antimicrobial extrusion (MATE) (TC 2.A.66.1) family. MepA subfamily.</text>
</comment>
<keyword evidence="7 10" id="KW-1133">Transmembrane helix</keyword>
<evidence type="ECO:0000313" key="11">
    <source>
        <dbReference type="EMBL" id="MBO8475873.1"/>
    </source>
</evidence>
<accession>A0A9D9IQQ9</accession>
<evidence type="ECO:0000256" key="4">
    <source>
        <dbReference type="ARBA" id="ARBA00022448"/>
    </source>
</evidence>
<dbReference type="NCBIfam" id="TIGR00797">
    <property type="entry name" value="matE"/>
    <property type="match status" value="1"/>
</dbReference>
<comment type="subcellular location">
    <subcellularLocation>
        <location evidence="1">Cell membrane</location>
        <topology evidence="1">Multi-pass membrane protein</topology>
    </subcellularLocation>
</comment>
<keyword evidence="4" id="KW-0813">Transport</keyword>
<feature type="transmembrane region" description="Helical" evidence="10">
    <location>
        <begin position="138"/>
        <end position="158"/>
    </location>
</feature>
<evidence type="ECO:0000313" key="12">
    <source>
        <dbReference type="Proteomes" id="UP000823598"/>
    </source>
</evidence>
<evidence type="ECO:0000256" key="3">
    <source>
        <dbReference type="ARBA" id="ARBA00022106"/>
    </source>
</evidence>
<comment type="caution">
    <text evidence="11">The sequence shown here is derived from an EMBL/GenBank/DDBJ whole genome shotgun (WGS) entry which is preliminary data.</text>
</comment>
<keyword evidence="6 10" id="KW-0812">Transmembrane</keyword>
<keyword evidence="9" id="KW-0046">Antibiotic resistance</keyword>
<feature type="transmembrane region" description="Helical" evidence="10">
    <location>
        <begin position="170"/>
        <end position="190"/>
    </location>
</feature>
<reference evidence="11" key="1">
    <citation type="submission" date="2020-10" db="EMBL/GenBank/DDBJ databases">
        <authorList>
            <person name="Gilroy R."/>
        </authorList>
    </citation>
    <scope>NUCLEOTIDE SEQUENCE</scope>
    <source>
        <strain evidence="11">6919</strain>
    </source>
</reference>
<name>A0A9D9IQQ9_9BACT</name>
<evidence type="ECO:0000256" key="5">
    <source>
        <dbReference type="ARBA" id="ARBA00022475"/>
    </source>
</evidence>
<feature type="transmembrane region" description="Helical" evidence="10">
    <location>
        <begin position="196"/>
        <end position="218"/>
    </location>
</feature>
<keyword evidence="8 10" id="KW-0472">Membrane</keyword>
<evidence type="ECO:0000256" key="1">
    <source>
        <dbReference type="ARBA" id="ARBA00004651"/>
    </source>
</evidence>
<dbReference type="InterPro" id="IPR048279">
    <property type="entry name" value="MdtK-like"/>
</dbReference>
<dbReference type="Pfam" id="PF01554">
    <property type="entry name" value="MatE"/>
    <property type="match status" value="2"/>
</dbReference>
<organism evidence="11 12">
    <name type="scientific">Candidatus Limisoma faecipullorum</name>
    <dbReference type="NCBI Taxonomy" id="2840854"/>
    <lineage>
        <taxon>Bacteria</taxon>
        <taxon>Pseudomonadati</taxon>
        <taxon>Bacteroidota</taxon>
        <taxon>Bacteroidia</taxon>
        <taxon>Bacteroidales</taxon>
        <taxon>Candidatus Limisoma</taxon>
    </lineage>
</organism>
<dbReference type="PIRSF" id="PIRSF006603">
    <property type="entry name" value="DinF"/>
    <property type="match status" value="1"/>
</dbReference>
<feature type="transmembrane region" description="Helical" evidence="10">
    <location>
        <begin position="320"/>
        <end position="339"/>
    </location>
</feature>
<gene>
    <name evidence="11" type="ORF">IAB88_02650</name>
</gene>
<evidence type="ECO:0000256" key="6">
    <source>
        <dbReference type="ARBA" id="ARBA00022692"/>
    </source>
</evidence>
<feature type="transmembrane region" description="Helical" evidence="10">
    <location>
        <begin position="21"/>
        <end position="38"/>
    </location>
</feature>
<dbReference type="PANTHER" id="PTHR43823:SF3">
    <property type="entry name" value="MULTIDRUG EXPORT PROTEIN MEPA"/>
    <property type="match status" value="1"/>
</dbReference>
<dbReference type="PANTHER" id="PTHR43823">
    <property type="entry name" value="SPORULATION PROTEIN YKVU"/>
    <property type="match status" value="1"/>
</dbReference>
<dbReference type="AlphaFoldDB" id="A0A9D9IQQ9"/>
<keyword evidence="5" id="KW-1003">Cell membrane</keyword>
<feature type="transmembrane region" description="Helical" evidence="10">
    <location>
        <begin position="95"/>
        <end position="118"/>
    </location>
</feature>
<feature type="transmembrane region" description="Helical" evidence="10">
    <location>
        <begin position="50"/>
        <end position="74"/>
    </location>
</feature>
<dbReference type="GO" id="GO:0005886">
    <property type="term" value="C:plasma membrane"/>
    <property type="evidence" value="ECO:0007669"/>
    <property type="project" value="UniProtKB-SubCell"/>
</dbReference>
<protein>
    <recommendedName>
        <fullName evidence="3">Multidrug export protein MepA</fullName>
    </recommendedName>
</protein>
<feature type="transmembrane region" description="Helical" evidence="10">
    <location>
        <begin position="239"/>
        <end position="261"/>
    </location>
</feature>
<dbReference type="InterPro" id="IPR045070">
    <property type="entry name" value="MATE_MepA-like"/>
</dbReference>
<dbReference type="InterPro" id="IPR051327">
    <property type="entry name" value="MATE_MepA_subfamily"/>
</dbReference>
<evidence type="ECO:0000256" key="9">
    <source>
        <dbReference type="ARBA" id="ARBA00023251"/>
    </source>
</evidence>